<evidence type="ECO:0000256" key="4">
    <source>
        <dbReference type="ARBA" id="ARBA00022448"/>
    </source>
</evidence>
<keyword evidence="4" id="KW-0813">Transport</keyword>
<keyword evidence="10" id="KW-0175">Coiled coil</keyword>
<dbReference type="CDD" id="cd12151">
    <property type="entry name" value="F1-ATPase_gamma"/>
    <property type="match status" value="1"/>
</dbReference>
<dbReference type="Proteomes" id="UP000320523">
    <property type="component" value="Unassembled WGS sequence"/>
</dbReference>
<dbReference type="PANTHER" id="PTHR11693">
    <property type="entry name" value="ATP SYNTHASE GAMMA CHAIN"/>
    <property type="match status" value="1"/>
</dbReference>
<evidence type="ECO:0000256" key="3">
    <source>
        <dbReference type="ARBA" id="ARBA00007681"/>
    </source>
</evidence>
<evidence type="ECO:0000256" key="8">
    <source>
        <dbReference type="ARBA" id="ARBA00023196"/>
    </source>
</evidence>
<reference evidence="11 12" key="1">
    <citation type="submission" date="2019-01" db="EMBL/GenBank/DDBJ databases">
        <title>Coherence of Microcystis species and biogeography revealed through population genomics.</title>
        <authorList>
            <person name="Perez-Carrascal O.M."/>
            <person name="Terrat Y."/>
            <person name="Giani A."/>
            <person name="Fortin N."/>
            <person name="Tromas N."/>
            <person name="Shapiro B.J."/>
        </authorList>
    </citation>
    <scope>NUCLEOTIDE SEQUENCE [LARGE SCALE GENOMIC DNA]</scope>
    <source>
        <strain evidence="11">Mw_QC_S_20081001_S30D</strain>
    </source>
</reference>
<dbReference type="GO" id="GO:0045259">
    <property type="term" value="C:proton-transporting ATP synthase complex"/>
    <property type="evidence" value="ECO:0007669"/>
    <property type="project" value="UniProtKB-KW"/>
</dbReference>
<evidence type="ECO:0000256" key="5">
    <source>
        <dbReference type="ARBA" id="ARBA00022781"/>
    </source>
</evidence>
<dbReference type="Gene3D" id="3.40.1380.10">
    <property type="match status" value="1"/>
</dbReference>
<accession>A0A552JDI9</accession>
<evidence type="ECO:0000256" key="7">
    <source>
        <dbReference type="ARBA" id="ARBA00023136"/>
    </source>
</evidence>
<comment type="caution">
    <text evidence="11">The sequence shown here is derived from an EMBL/GenBank/DDBJ whole genome shotgun (WGS) entry which is preliminary data.</text>
</comment>
<comment type="similarity">
    <text evidence="3">Belongs to the ATPase gamma chain family.</text>
</comment>
<comment type="subcellular location">
    <subcellularLocation>
        <location evidence="2">Membrane</location>
        <topology evidence="2">Peripheral membrane protein</topology>
    </subcellularLocation>
</comment>
<evidence type="ECO:0000313" key="12">
    <source>
        <dbReference type="Proteomes" id="UP000320523"/>
    </source>
</evidence>
<keyword evidence="7" id="KW-0472">Membrane</keyword>
<keyword evidence="6" id="KW-0406">Ion transport</keyword>
<keyword evidence="8" id="KW-0139">CF(1)</keyword>
<dbReference type="NCBIfam" id="TIGR03323">
    <property type="entry name" value="alt_F1F0_F1_gam"/>
    <property type="match status" value="1"/>
</dbReference>
<dbReference type="GO" id="GO:0046933">
    <property type="term" value="F:proton-transporting ATP synthase activity, rotational mechanism"/>
    <property type="evidence" value="ECO:0007669"/>
    <property type="project" value="InterPro"/>
</dbReference>
<sequence>MPVLELLQRRIAIAQELQSVVKTMKVLAAASIHQYERAVESLVEYTRTIEMGLQIILGAAVYQRHAIAASPRKLPRNSPLGAIIFGSDQGMCGQFNEQIVRYAVTQIQHLSIDSSQLAVLAVGARVIPPLENAGIVSERNFAMPTSLAGITSMVQELLLHIEMWQSQMQIDKIALFYHKPRSNISYQPHALQLLPVDNKWLKDLQQKRWVGATLPTFTMDWSQLFSALIEQYLFICLYRALAESLASENASRLASMQASEKNIEEQLAQLLAQFQQERQTAITEEMLEIVSGFEALIRVCLINKSKNLVG</sequence>
<dbReference type="InterPro" id="IPR017709">
    <property type="entry name" value="Alt_ATP_synth_F1_gsu"/>
</dbReference>
<gene>
    <name evidence="11" type="ORF">EWV75_17065</name>
</gene>
<dbReference type="InterPro" id="IPR000131">
    <property type="entry name" value="ATP_synth_F1_gsu"/>
</dbReference>
<evidence type="ECO:0000256" key="9">
    <source>
        <dbReference type="ARBA" id="ARBA00023310"/>
    </source>
</evidence>
<dbReference type="InterPro" id="IPR035968">
    <property type="entry name" value="ATP_synth_F1_ATPase_gsu"/>
</dbReference>
<evidence type="ECO:0000313" key="11">
    <source>
        <dbReference type="EMBL" id="TRU93828.1"/>
    </source>
</evidence>
<comment type="function">
    <text evidence="1">Produces ATP from ADP in the presence of a proton gradient across the membrane. The gamma chain is believed to be important in regulating ATPase activity and the flow of protons through the CF(0) complex.</text>
</comment>
<organism evidence="11 12">
    <name type="scientific">Microcystis wesenbergii Mw_QC_S_20081001_S30D</name>
    <dbReference type="NCBI Taxonomy" id="2486245"/>
    <lineage>
        <taxon>Bacteria</taxon>
        <taxon>Bacillati</taxon>
        <taxon>Cyanobacteriota</taxon>
        <taxon>Cyanophyceae</taxon>
        <taxon>Oscillatoriophycideae</taxon>
        <taxon>Chroococcales</taxon>
        <taxon>Microcystaceae</taxon>
        <taxon>Microcystis</taxon>
    </lineage>
</organism>
<dbReference type="AlphaFoldDB" id="A0A552JDI9"/>
<evidence type="ECO:0000256" key="6">
    <source>
        <dbReference type="ARBA" id="ARBA00023065"/>
    </source>
</evidence>
<dbReference type="EMBL" id="SFAT01000166">
    <property type="protein sequence ID" value="TRU93828.1"/>
    <property type="molecule type" value="Genomic_DNA"/>
</dbReference>
<keyword evidence="5" id="KW-0375">Hydrogen ion transport</keyword>
<name>A0A552JDI9_9CHRO</name>
<dbReference type="Gene3D" id="1.10.287.80">
    <property type="entry name" value="ATP synthase, gamma subunit, helix hairpin domain"/>
    <property type="match status" value="1"/>
</dbReference>
<proteinExistence type="inferred from homology"/>
<evidence type="ECO:0000256" key="10">
    <source>
        <dbReference type="SAM" id="Coils"/>
    </source>
</evidence>
<evidence type="ECO:0000256" key="2">
    <source>
        <dbReference type="ARBA" id="ARBA00004170"/>
    </source>
</evidence>
<dbReference type="SUPFAM" id="SSF52943">
    <property type="entry name" value="ATP synthase (F1-ATPase), gamma subunit"/>
    <property type="match status" value="1"/>
</dbReference>
<dbReference type="Pfam" id="PF00231">
    <property type="entry name" value="ATP-synt"/>
    <property type="match status" value="1"/>
</dbReference>
<dbReference type="PANTHER" id="PTHR11693:SF22">
    <property type="entry name" value="ATP SYNTHASE SUBUNIT GAMMA, MITOCHONDRIAL"/>
    <property type="match status" value="1"/>
</dbReference>
<evidence type="ECO:0000256" key="1">
    <source>
        <dbReference type="ARBA" id="ARBA00003456"/>
    </source>
</evidence>
<protein>
    <submittedName>
        <fullName evidence="11">F0F1 ATP synthase subunit gamma</fullName>
    </submittedName>
</protein>
<keyword evidence="9" id="KW-0066">ATP synthesis</keyword>
<feature type="coiled-coil region" evidence="10">
    <location>
        <begin position="253"/>
        <end position="280"/>
    </location>
</feature>
<dbReference type="PRINTS" id="PR00126">
    <property type="entry name" value="ATPASEGAMMA"/>
</dbReference>